<evidence type="ECO:0000256" key="4">
    <source>
        <dbReference type="ARBA" id="ARBA00022475"/>
    </source>
</evidence>
<comment type="subcellular location">
    <subcellularLocation>
        <location evidence="1">Cell membrane</location>
        <topology evidence="1">Multi-pass membrane protein</topology>
    </subcellularLocation>
</comment>
<reference evidence="10" key="1">
    <citation type="submission" date="2015-12" db="EMBL/GenBank/DDBJ databases">
        <authorList>
            <person name="Zhang G."/>
            <person name="Stingl U."/>
        </authorList>
    </citation>
    <scope>NUCLEOTIDE SEQUENCE [LARGE SCALE GENOMIC DNA]</scope>
    <source>
        <strain evidence="10">ZGT108</strain>
    </source>
</reference>
<dbReference type="PANTHER" id="PTHR30047">
    <property type="entry name" value="HIGH-AFFINITY CHOLINE TRANSPORT PROTEIN-RELATED"/>
    <property type="match status" value="1"/>
</dbReference>
<dbReference type="STRING" id="1685378.AVO44_07750"/>
<evidence type="ECO:0000256" key="5">
    <source>
        <dbReference type="ARBA" id="ARBA00022692"/>
    </source>
</evidence>
<dbReference type="PANTHER" id="PTHR30047:SF7">
    <property type="entry name" value="HIGH-AFFINITY CHOLINE TRANSPORT PROTEIN"/>
    <property type="match status" value="1"/>
</dbReference>
<feature type="transmembrane region" description="Helical" evidence="8">
    <location>
        <begin position="498"/>
        <end position="522"/>
    </location>
</feature>
<dbReference type="GO" id="GO:0022857">
    <property type="term" value="F:transmembrane transporter activity"/>
    <property type="evidence" value="ECO:0007669"/>
    <property type="project" value="InterPro"/>
</dbReference>
<feature type="transmembrane region" description="Helical" evidence="8">
    <location>
        <begin position="293"/>
        <end position="317"/>
    </location>
</feature>
<feature type="transmembrane region" description="Helical" evidence="8">
    <location>
        <begin position="218"/>
        <end position="243"/>
    </location>
</feature>
<protein>
    <submittedName>
        <fullName evidence="9">BCCT transporter</fullName>
    </submittedName>
</protein>
<comment type="similarity">
    <text evidence="2">Belongs to the BCCT transporter (TC 2.A.15) family.</text>
</comment>
<evidence type="ECO:0000256" key="3">
    <source>
        <dbReference type="ARBA" id="ARBA00022448"/>
    </source>
</evidence>
<feature type="transmembrane region" description="Helical" evidence="8">
    <location>
        <begin position="101"/>
        <end position="125"/>
    </location>
</feature>
<evidence type="ECO:0000313" key="10">
    <source>
        <dbReference type="Proteomes" id="UP000053690"/>
    </source>
</evidence>
<dbReference type="InterPro" id="IPR000060">
    <property type="entry name" value="BCCT_transptr"/>
</dbReference>
<feature type="transmembrane region" description="Helical" evidence="8">
    <location>
        <begin position="426"/>
        <end position="446"/>
    </location>
</feature>
<dbReference type="Proteomes" id="UP000053690">
    <property type="component" value="Unassembled WGS sequence"/>
</dbReference>
<feature type="transmembrane region" description="Helical" evidence="8">
    <location>
        <begin position="347"/>
        <end position="365"/>
    </location>
</feature>
<gene>
    <name evidence="9" type="ORF">AVO44_07750</name>
</gene>
<evidence type="ECO:0000256" key="8">
    <source>
        <dbReference type="SAM" id="Phobius"/>
    </source>
</evidence>
<dbReference type="OrthoDB" id="9775735at2"/>
<dbReference type="GO" id="GO:0005886">
    <property type="term" value="C:plasma membrane"/>
    <property type="evidence" value="ECO:0007669"/>
    <property type="project" value="UniProtKB-SubCell"/>
</dbReference>
<feature type="transmembrane region" description="Helical" evidence="8">
    <location>
        <begin position="179"/>
        <end position="198"/>
    </location>
</feature>
<feature type="transmembrane region" description="Helical" evidence="8">
    <location>
        <begin position="377"/>
        <end position="400"/>
    </location>
</feature>
<evidence type="ECO:0000256" key="1">
    <source>
        <dbReference type="ARBA" id="ARBA00004651"/>
    </source>
</evidence>
<evidence type="ECO:0000256" key="7">
    <source>
        <dbReference type="ARBA" id="ARBA00023136"/>
    </source>
</evidence>
<accession>A0A0X3TY91</accession>
<dbReference type="EMBL" id="LQBP01000003">
    <property type="protein sequence ID" value="KUJ80051.1"/>
    <property type="molecule type" value="Genomic_DNA"/>
</dbReference>
<keyword evidence="5 8" id="KW-0812">Transmembrane</keyword>
<keyword evidence="3" id="KW-0813">Transport</keyword>
<proteinExistence type="inferred from homology"/>
<feature type="transmembrane region" description="Helical" evidence="8">
    <location>
        <begin position="66"/>
        <end position="89"/>
    </location>
</feature>
<comment type="caution">
    <text evidence="9">The sequence shown here is derived from an EMBL/GenBank/DDBJ whole genome shotgun (WGS) entry which is preliminary data.</text>
</comment>
<evidence type="ECO:0000256" key="6">
    <source>
        <dbReference type="ARBA" id="ARBA00022989"/>
    </source>
</evidence>
<keyword evidence="10" id="KW-1185">Reference proteome</keyword>
<dbReference type="AlphaFoldDB" id="A0A0X3TY91"/>
<keyword evidence="7 8" id="KW-0472">Membrane</keyword>
<feature type="transmembrane region" description="Helical" evidence="8">
    <location>
        <begin position="473"/>
        <end position="492"/>
    </location>
</feature>
<evidence type="ECO:0000256" key="2">
    <source>
        <dbReference type="ARBA" id="ARBA00005658"/>
    </source>
</evidence>
<organism evidence="9 10">
    <name type="scientific">Ruegeria profundi</name>
    <dbReference type="NCBI Taxonomy" id="1685378"/>
    <lineage>
        <taxon>Bacteria</taxon>
        <taxon>Pseudomonadati</taxon>
        <taxon>Pseudomonadota</taxon>
        <taxon>Alphaproteobacteria</taxon>
        <taxon>Rhodobacterales</taxon>
        <taxon>Roseobacteraceae</taxon>
        <taxon>Ruegeria</taxon>
    </lineage>
</organism>
<dbReference type="Pfam" id="PF02028">
    <property type="entry name" value="BCCT"/>
    <property type="match status" value="1"/>
</dbReference>
<feature type="transmembrane region" description="Helical" evidence="8">
    <location>
        <begin position="27"/>
        <end position="46"/>
    </location>
</feature>
<dbReference type="NCBIfam" id="TIGR00842">
    <property type="entry name" value="bcct"/>
    <property type="match status" value="1"/>
</dbReference>
<name>A0A0X3TY91_9RHOB</name>
<evidence type="ECO:0000313" key="9">
    <source>
        <dbReference type="EMBL" id="KUJ80051.1"/>
    </source>
</evidence>
<sequence>MSDNTETDYEVGQDNVQIMGLDIHNPVFAVSGLTIIAFVFFSLVFREQASEFFGWLRPALTSNFDWVFMIAANIFVVFSLLLIVTPYGSIRLGGDDAKPDYSYIGWFSMLFAAGMGIGLVFWGVAEPISHYGASLGGVAVGEDGVRTDWAPLGAGLDDPEASKKLAMAATIFHWGLHPWAVYAVVALALAFFSFNRGLPLTMRSVFYPLFGEATWGPLGHVIDVLAVFATIFGLATSLGLGATQALAGLNYLFDVPITDGMKVLLIGLITAFALISVVAGLDKGVKRLSEANMILAAALLLLVLIVGPTVAILIGFFDSLFEYVVALPALSNWVGREDTNFMQGWTTFYWAWWISWSPFVGMFIARISRGRTVREFIICVLVIPTVVGALWMSVFGGAALDQVLSGSGQELSDAALELKMFKMFEAFPMTGLLSFIGVVLVVVFFVTSSDSGSLVIDTITAGGKTDAPTAQRVFWCVLEGAIAIVLLLGGGLGALQAAAIATGFPFAIVLMLMCVSIFIGLANEKRRR</sequence>
<keyword evidence="6 8" id="KW-1133">Transmembrane helix</keyword>
<keyword evidence="4" id="KW-1003">Cell membrane</keyword>
<feature type="transmembrane region" description="Helical" evidence="8">
    <location>
        <begin position="263"/>
        <end position="281"/>
    </location>
</feature>